<evidence type="ECO:0000256" key="5">
    <source>
        <dbReference type="ARBA" id="ARBA00012483"/>
    </source>
</evidence>
<dbReference type="PROSITE" id="PS50089">
    <property type="entry name" value="ZF_RING_2"/>
    <property type="match status" value="1"/>
</dbReference>
<sequence>MPKGRIPQSSTMSGFVSSTTSVLSFIGEPPDVSAIYDSSVAVLFKGLLKKEEVTKAKALEGLLVAVEKTEQTEEGLLSAWVRIYPRLSIDVSPRVRRLSHTLQGHIGSKAGKRLARQMTSIVGPWVAGTFDPDRSSARASKDALLRIFKTEEKLNQIWEAYQSAILEFCRDTITNESVYSLSDERYTPPDDAKAKFDRVLATCALCVARLITGNSEKMEEQYGELLGEKQLWTSAFAADPYLRRAVYRLLMDALEKMPHWIKQNLEMVATAMLKGAKSQIASVTTYLEALLALTKKYPEAWTATKLKKSALVQFVEFIEMGSQVAPPTYWNQVFAVISEMPKEVLKKDEGAKKLLGGIVKGIQSGPEPRTHMIAAWGCYWDTCFFVLELGLGLDEWIFQDVAEFYCSYLSAEKPKDRYLISQDEAVAATVCGVGLVKLDTQKPEKDVTKNVLDVAWAKAEQSVIATIKAEREATENGLAVIKTGESWTRLCVGALKQLSKDGTVYEAVVKSNVSVLRELIDSLVATNGKAIGAATFFQQLLTKIGTELLHDTASKENTWNFFANKFTDILHAETAEHILEAFVSYGAHVDDSAALQDAWAKTVHALMMSELPKEKKESCFILLLNSASVYLADKISPISELDSYIVNKMRASLPEEANSNSWVLVKDALNSTHNIVSQESSSKMLVELLENMSIDDSSRLVKIMRTISGTNPQRLLPFINSKHGEELISKLLVLANSPEDEVSSSATKLREIITTAVSKNSEEAVGRLTDMTVENIRASVLEPTSEHLSVEYLSTKAASLVRESPKEAVSALIEKLLFSKEQWKTAAAPFLQKINHLSLAITNPLGGCIFLAQNGTIEEASTSYDDEGQSTLLRMAMFSMEFATSIEDVTSVVPAGTLITLIHYLLLAKELSKDNLSVNGSTALWKYSNADVETEMLEFTTSISQWISKLLEDDKEAHVFSPALVDALSEASKGSSISAFYTARALSSVMNTLCSASQHFRNQAVAFIENRSIWKTTDIFLSAAMLDGAADIITVPKREHIWTGLIGTLLGVTPAKAATTGLQTLVLLNFALPSQDEGEITLSQPRVMNLMNTLLSLVDEEDEEVEMSLGLMVETTKALCNILPLAKSMYGEHWEKSLELIKMCWEGCVPPTEEHLAMIYMTLKLYAVLATLEGENEDLDEAWQGEKDELYDRLLNLFSKSDVPENTHQPRDIVYIQIGRLLKKMNISTIPDPSAIYPLLATRSRPIQKAAFDILHSYIPTAQAAASLEIALESEASSSISLPAEILSMLITAPELPEDIDFLPEIPAQIKSYILPWLLVFDHFQNASFKLKSVYATALKEGAYLDPLLGFIAKILFRDNKAFDASKVSITAYTPDQITPAMADLKWLATHLYYLCLTHTPSLVKSWWLDGSRNRATVQAIEAFTEKYMSPLLIDNELVAVAEWTKEHKEEEEEGMKVKVAKAAREVTATYPVDDQAMEIMVKLPAIFPLRMVEVQGVRRVGLNEKKFAQMQLASQAVVNFQSGSIIDALTLFRKNVTLHFQGVSECAICYSILAVTPDRALPNKGCSTCKNKFHTTCLFKWFKTSNSSSCPLCRTSFSFY</sequence>
<dbReference type="Pfam" id="PF13639">
    <property type="entry name" value="zf-RING_2"/>
    <property type="match status" value="1"/>
</dbReference>
<protein>
    <recommendedName>
        <fullName evidence="6 16">E3 ubiquitin-protein ligase listerin</fullName>
        <ecNumber evidence="5 16">2.3.2.27</ecNumber>
    </recommendedName>
    <alternativeName>
        <fullName evidence="16">RING-type E3 ubiquitin transferase listerin</fullName>
    </alternativeName>
</protein>
<dbReference type="STRING" id="1076935.U4L0D3"/>
<dbReference type="EC" id="2.3.2.27" evidence="5 16"/>
<dbReference type="InterPro" id="IPR011016">
    <property type="entry name" value="Znf_RING-CH"/>
</dbReference>
<comment type="pathway">
    <text evidence="3 16">Protein modification; protein ubiquitination.</text>
</comment>
<comment type="function">
    <text evidence="16">E3 ubiquitin-protein ligase. Component of the ribosome quality control complex (RQC), a ribosome-associated complex that mediates ubiquitination and extraction of incompletely synthesized nascent chains for proteasomal degradation.</text>
</comment>
<dbReference type="SUPFAM" id="SSF48371">
    <property type="entry name" value="ARM repeat"/>
    <property type="match status" value="1"/>
</dbReference>
<keyword evidence="11 15" id="KW-0863">Zinc-finger</keyword>
<dbReference type="GO" id="GO:0016567">
    <property type="term" value="P:protein ubiquitination"/>
    <property type="evidence" value="ECO:0007669"/>
    <property type="project" value="UniProtKB-UniPathway"/>
</dbReference>
<evidence type="ECO:0000259" key="17">
    <source>
        <dbReference type="PROSITE" id="PS50089"/>
    </source>
</evidence>
<dbReference type="SMART" id="SM01197">
    <property type="entry name" value="FANCL_C"/>
    <property type="match status" value="1"/>
</dbReference>
<keyword evidence="19" id="KW-1185">Reference proteome</keyword>
<dbReference type="GO" id="GO:0008270">
    <property type="term" value="F:zinc ion binding"/>
    <property type="evidence" value="ECO:0007669"/>
    <property type="project" value="UniProtKB-KW"/>
</dbReference>
<dbReference type="Pfam" id="PF22999">
    <property type="entry name" value="LTN1_E3_ligase_6th"/>
    <property type="match status" value="1"/>
</dbReference>
<evidence type="ECO:0000256" key="1">
    <source>
        <dbReference type="ARBA" id="ARBA00000900"/>
    </source>
</evidence>
<keyword evidence="9 16" id="KW-0479">Metal-binding</keyword>
<dbReference type="GO" id="GO:0043023">
    <property type="term" value="F:ribosomal large subunit binding"/>
    <property type="evidence" value="ECO:0007669"/>
    <property type="project" value="TreeGrafter"/>
</dbReference>
<evidence type="ECO:0000256" key="2">
    <source>
        <dbReference type="ARBA" id="ARBA00004514"/>
    </source>
</evidence>
<evidence type="ECO:0000256" key="9">
    <source>
        <dbReference type="ARBA" id="ARBA00022723"/>
    </source>
</evidence>
<dbReference type="SMART" id="SM00744">
    <property type="entry name" value="RINGv"/>
    <property type="match status" value="1"/>
</dbReference>
<keyword evidence="10" id="KW-0677">Repeat</keyword>
<dbReference type="OMA" id="IYGSHWE"/>
<comment type="subunit">
    <text evidence="16">Component of the ribosome quality control complex (RQC).</text>
</comment>
<dbReference type="GO" id="GO:1990116">
    <property type="term" value="P:ribosome-associated ubiquitin-dependent protein catabolic process"/>
    <property type="evidence" value="ECO:0007669"/>
    <property type="project" value="UniProtKB-UniRule"/>
</dbReference>
<evidence type="ECO:0000256" key="3">
    <source>
        <dbReference type="ARBA" id="ARBA00004906"/>
    </source>
</evidence>
<dbReference type="EMBL" id="HF935255">
    <property type="protein sequence ID" value="CCX05464.1"/>
    <property type="molecule type" value="Genomic_DNA"/>
</dbReference>
<dbReference type="InterPro" id="IPR013083">
    <property type="entry name" value="Znf_RING/FYVE/PHD"/>
</dbReference>
<name>U4L0D3_PYROM</name>
<dbReference type="InterPro" id="IPR039804">
    <property type="entry name" value="RING-CH-C4HC3_LTN1"/>
</dbReference>
<comment type="subcellular location">
    <subcellularLocation>
        <location evidence="2">Cytoplasm</location>
        <location evidence="2">Cytosol</location>
    </subcellularLocation>
</comment>
<evidence type="ECO:0000256" key="6">
    <source>
        <dbReference type="ARBA" id="ARBA00017157"/>
    </source>
</evidence>
<reference evidence="18 19" key="1">
    <citation type="journal article" date="2013" name="PLoS Genet.">
        <title>The genome and development-dependent transcriptomes of Pyronema confluens: a window into fungal evolution.</title>
        <authorList>
            <person name="Traeger S."/>
            <person name="Altegoer F."/>
            <person name="Freitag M."/>
            <person name="Gabaldon T."/>
            <person name="Kempken F."/>
            <person name="Kumar A."/>
            <person name="Marcet-Houben M."/>
            <person name="Poggeler S."/>
            <person name="Stajich J.E."/>
            <person name="Nowrousian M."/>
        </authorList>
    </citation>
    <scope>NUCLEOTIDE SEQUENCE [LARGE SCALE GENOMIC DNA]</scope>
    <source>
        <strain evidence="19">CBS 100304</strain>
        <tissue evidence="18">Vegetative mycelium</tissue>
    </source>
</reference>
<evidence type="ECO:0000313" key="19">
    <source>
        <dbReference type="Proteomes" id="UP000018144"/>
    </source>
</evidence>
<dbReference type="Proteomes" id="UP000018144">
    <property type="component" value="Unassembled WGS sequence"/>
</dbReference>
<dbReference type="InterPro" id="IPR054478">
    <property type="entry name" value="LTN1_UBC"/>
</dbReference>
<comment type="similarity">
    <text evidence="4 16">Belongs to the LTN1 family.</text>
</comment>
<dbReference type="PANTHER" id="PTHR12389">
    <property type="entry name" value="ZINC FINGER PROTEIN 294"/>
    <property type="match status" value="1"/>
</dbReference>
<feature type="domain" description="RING-type" evidence="17">
    <location>
        <begin position="1547"/>
        <end position="1595"/>
    </location>
</feature>
<keyword evidence="7" id="KW-0963">Cytoplasm</keyword>
<accession>U4L0D3</accession>
<comment type="catalytic activity">
    <reaction evidence="1 16">
        <text>S-ubiquitinyl-[E2 ubiquitin-conjugating enzyme]-L-cysteine + [acceptor protein]-L-lysine = [E2 ubiquitin-conjugating enzyme]-L-cysteine + N(6)-ubiquitinyl-[acceptor protein]-L-lysine.</text>
        <dbReference type="EC" id="2.3.2.27"/>
    </reaction>
</comment>
<dbReference type="FunFam" id="3.30.40.10:FF:000038">
    <property type="entry name" value="E3 ubiquitin-protein ligase listerin"/>
    <property type="match status" value="1"/>
</dbReference>
<keyword evidence="13 16" id="KW-0862">Zinc</keyword>
<comment type="function">
    <text evidence="14">E3 ubiquitin-protein ligase component of the ribosome quality control complex (RQC), a ribosome-associated complex that mediates ubiquitination and extraction of incompletely synthesized nascent chains for proteasomal degradation. Mediates ubiquitination of proteins derived from mRNAs lacking stop codons (non-stop proteins) and other translation arrest products induced by poly-lysine sequences and tandem rare codons. Ubiquitination leads to CDC48 recruitment for extraction and degradation of the incomplete translation product. May indirectly play a role in chromatin function and transcription.</text>
</comment>
<dbReference type="InterPro" id="IPR039795">
    <property type="entry name" value="LTN1/Rkr1"/>
</dbReference>
<dbReference type="InterPro" id="IPR057030">
    <property type="entry name" value="TPR_Rkr-1"/>
</dbReference>
<evidence type="ECO:0000256" key="15">
    <source>
        <dbReference type="PROSITE-ProRule" id="PRU00175"/>
    </source>
</evidence>
<dbReference type="Pfam" id="PF22958">
    <property type="entry name" value="Ltn1_1st"/>
    <property type="match status" value="1"/>
</dbReference>
<dbReference type="InterPro" id="IPR001841">
    <property type="entry name" value="Znf_RING"/>
</dbReference>
<evidence type="ECO:0000256" key="12">
    <source>
        <dbReference type="ARBA" id="ARBA00022786"/>
    </source>
</evidence>
<evidence type="ECO:0000256" key="8">
    <source>
        <dbReference type="ARBA" id="ARBA00022679"/>
    </source>
</evidence>
<keyword evidence="12 16" id="KW-0833">Ubl conjugation pathway</keyword>
<dbReference type="InterPro" id="IPR054476">
    <property type="entry name" value="Ltn1_N"/>
</dbReference>
<evidence type="ECO:0000256" key="14">
    <source>
        <dbReference type="ARBA" id="ARBA00055150"/>
    </source>
</evidence>
<dbReference type="PANTHER" id="PTHR12389:SF0">
    <property type="entry name" value="E3 UBIQUITIN-PROTEIN LIGASE LISTERIN"/>
    <property type="match status" value="1"/>
</dbReference>
<evidence type="ECO:0000256" key="4">
    <source>
        <dbReference type="ARBA" id="ARBA00007997"/>
    </source>
</evidence>
<dbReference type="CDD" id="cd16491">
    <property type="entry name" value="RING-CH-C4HC3_LTN1"/>
    <property type="match status" value="1"/>
</dbReference>
<dbReference type="OrthoDB" id="6108at2759"/>
<gene>
    <name evidence="18" type="ORF">PCON_05051</name>
</gene>
<dbReference type="Pfam" id="PF23009">
    <property type="entry name" value="UBC_like"/>
    <property type="match status" value="1"/>
</dbReference>
<dbReference type="SUPFAM" id="SSF57850">
    <property type="entry name" value="RING/U-box"/>
    <property type="match status" value="1"/>
</dbReference>
<evidence type="ECO:0000256" key="7">
    <source>
        <dbReference type="ARBA" id="ARBA00022490"/>
    </source>
</evidence>
<dbReference type="eggNOG" id="KOG0803">
    <property type="taxonomic scope" value="Eukaryota"/>
</dbReference>
<dbReference type="GO" id="GO:1990112">
    <property type="term" value="C:RQC complex"/>
    <property type="evidence" value="ECO:0007669"/>
    <property type="project" value="UniProtKB-UniRule"/>
</dbReference>
<keyword evidence="8 16" id="KW-0808">Transferase</keyword>
<dbReference type="Pfam" id="PF23280">
    <property type="entry name" value="TPR_26"/>
    <property type="match status" value="1"/>
</dbReference>
<dbReference type="GO" id="GO:0072344">
    <property type="term" value="P:rescue of stalled ribosome"/>
    <property type="evidence" value="ECO:0007669"/>
    <property type="project" value="UniProtKB-UniRule"/>
</dbReference>
<dbReference type="InterPro" id="IPR016024">
    <property type="entry name" value="ARM-type_fold"/>
</dbReference>
<organism evidence="18 19">
    <name type="scientific">Pyronema omphalodes (strain CBS 100304)</name>
    <name type="common">Pyronema confluens</name>
    <dbReference type="NCBI Taxonomy" id="1076935"/>
    <lineage>
        <taxon>Eukaryota</taxon>
        <taxon>Fungi</taxon>
        <taxon>Dikarya</taxon>
        <taxon>Ascomycota</taxon>
        <taxon>Pezizomycotina</taxon>
        <taxon>Pezizomycetes</taxon>
        <taxon>Pezizales</taxon>
        <taxon>Pyronemataceae</taxon>
        <taxon>Pyronema</taxon>
    </lineage>
</organism>
<dbReference type="Gene3D" id="3.30.40.10">
    <property type="entry name" value="Zinc/RING finger domain, C3HC4 (zinc finger)"/>
    <property type="match status" value="1"/>
</dbReference>
<dbReference type="GO" id="GO:0005829">
    <property type="term" value="C:cytosol"/>
    <property type="evidence" value="ECO:0007669"/>
    <property type="project" value="UniProtKB-SubCell"/>
</dbReference>
<dbReference type="UniPathway" id="UPA00143"/>
<dbReference type="GO" id="GO:0061630">
    <property type="term" value="F:ubiquitin protein ligase activity"/>
    <property type="evidence" value="ECO:0007669"/>
    <property type="project" value="UniProtKB-UniRule"/>
</dbReference>
<proteinExistence type="inferred from homology"/>
<evidence type="ECO:0000256" key="13">
    <source>
        <dbReference type="ARBA" id="ARBA00022833"/>
    </source>
</evidence>
<evidence type="ECO:0000256" key="11">
    <source>
        <dbReference type="ARBA" id="ARBA00022771"/>
    </source>
</evidence>
<evidence type="ECO:0000256" key="16">
    <source>
        <dbReference type="RuleBase" id="RU367090"/>
    </source>
</evidence>
<evidence type="ECO:0000313" key="18">
    <source>
        <dbReference type="EMBL" id="CCX05464.1"/>
    </source>
</evidence>
<dbReference type="InterPro" id="IPR054477">
    <property type="entry name" value="LTN1_E3_ligase_6th"/>
</dbReference>
<evidence type="ECO:0000256" key="10">
    <source>
        <dbReference type="ARBA" id="ARBA00022737"/>
    </source>
</evidence>